<dbReference type="EMBL" id="CAJVCH010380133">
    <property type="protein sequence ID" value="CAG7816870.1"/>
    <property type="molecule type" value="Genomic_DNA"/>
</dbReference>
<dbReference type="PANTHER" id="PTHR34261:SF1">
    <property type="entry name" value="TUBULIN POLYMERIZATION-PROMOTING PROTEIN"/>
    <property type="match status" value="1"/>
</dbReference>
<dbReference type="Proteomes" id="UP000708208">
    <property type="component" value="Unassembled WGS sequence"/>
</dbReference>
<dbReference type="InterPro" id="IPR053358">
    <property type="entry name" value="Diff-assoc_signaling"/>
</dbReference>
<gene>
    <name evidence="1" type="ORF">AFUS01_LOCUS27464</name>
</gene>
<accession>A0A8J2KKW4</accession>
<comment type="caution">
    <text evidence="1">The sequence shown here is derived from an EMBL/GenBank/DDBJ whole genome shotgun (WGS) entry which is preliminary data.</text>
</comment>
<dbReference type="PANTHER" id="PTHR34261">
    <property type="entry name" value="APC REGULATOR OF WNT-SIGNALING PATHWAY-RELATED"/>
    <property type="match status" value="1"/>
</dbReference>
<organism evidence="1 2">
    <name type="scientific">Allacma fusca</name>
    <dbReference type="NCBI Taxonomy" id="39272"/>
    <lineage>
        <taxon>Eukaryota</taxon>
        <taxon>Metazoa</taxon>
        <taxon>Ecdysozoa</taxon>
        <taxon>Arthropoda</taxon>
        <taxon>Hexapoda</taxon>
        <taxon>Collembola</taxon>
        <taxon>Symphypleona</taxon>
        <taxon>Sminthuridae</taxon>
        <taxon>Allacma</taxon>
    </lineage>
</organism>
<protein>
    <submittedName>
        <fullName evidence="1">Uncharacterized protein</fullName>
    </submittedName>
</protein>
<sequence>MEQMENKNTDLSVELKDLSRLIKNSRDFEKAELYEDKHFYGKVFYINNEGGTNCFNADYYYRIRYGYNFLNKASSVNVNGNCVRLYDRRGCTGNTLELSPGSREDCQKDLDNCNWKDITASVSFCSYLPSSGRSGKASRGGVCQDDCHTTRETDYFWCTLSDGSWDYCSPRYGQDHHGDICDGECAFNGESYRWCYVIGQRQITPHNRYWGYCSF</sequence>
<keyword evidence="2" id="KW-1185">Reference proteome</keyword>
<proteinExistence type="predicted"/>
<evidence type="ECO:0000313" key="1">
    <source>
        <dbReference type="EMBL" id="CAG7816870.1"/>
    </source>
</evidence>
<reference evidence="1" key="1">
    <citation type="submission" date="2021-06" db="EMBL/GenBank/DDBJ databases">
        <authorList>
            <person name="Hodson N. C."/>
            <person name="Mongue J. A."/>
            <person name="Jaron S. K."/>
        </authorList>
    </citation>
    <scope>NUCLEOTIDE SEQUENCE</scope>
</reference>
<dbReference type="OrthoDB" id="69221at2759"/>
<evidence type="ECO:0000313" key="2">
    <source>
        <dbReference type="Proteomes" id="UP000708208"/>
    </source>
</evidence>
<name>A0A8J2KKW4_9HEXA</name>
<dbReference type="AlphaFoldDB" id="A0A8J2KKW4"/>